<proteinExistence type="predicted"/>
<accession>A0A0B6Y3K3</accession>
<feature type="region of interest" description="Disordered" evidence="1">
    <location>
        <begin position="1"/>
        <end position="21"/>
    </location>
</feature>
<feature type="non-terminal residue" evidence="2">
    <location>
        <position position="111"/>
    </location>
</feature>
<reference evidence="2" key="1">
    <citation type="submission" date="2014-12" db="EMBL/GenBank/DDBJ databases">
        <title>Insight into the proteome of Arion vulgaris.</title>
        <authorList>
            <person name="Aradska J."/>
            <person name="Bulat T."/>
            <person name="Smidak R."/>
            <person name="Sarate P."/>
            <person name="Gangsoo J."/>
            <person name="Sialana F."/>
            <person name="Bilban M."/>
            <person name="Lubec G."/>
        </authorList>
    </citation>
    <scope>NUCLEOTIDE SEQUENCE</scope>
    <source>
        <tissue evidence="2">Skin</tissue>
    </source>
</reference>
<dbReference type="AlphaFoldDB" id="A0A0B6Y3K3"/>
<feature type="non-terminal residue" evidence="2">
    <location>
        <position position="1"/>
    </location>
</feature>
<organism evidence="2">
    <name type="scientific">Arion vulgaris</name>
    <dbReference type="NCBI Taxonomy" id="1028688"/>
    <lineage>
        <taxon>Eukaryota</taxon>
        <taxon>Metazoa</taxon>
        <taxon>Spiralia</taxon>
        <taxon>Lophotrochozoa</taxon>
        <taxon>Mollusca</taxon>
        <taxon>Gastropoda</taxon>
        <taxon>Heterobranchia</taxon>
        <taxon>Euthyneura</taxon>
        <taxon>Panpulmonata</taxon>
        <taxon>Eupulmonata</taxon>
        <taxon>Stylommatophora</taxon>
        <taxon>Helicina</taxon>
        <taxon>Arionoidea</taxon>
        <taxon>Arionidae</taxon>
        <taxon>Arion</taxon>
    </lineage>
</organism>
<dbReference type="EMBL" id="HACG01003839">
    <property type="protein sequence ID" value="CEK50704.1"/>
    <property type="molecule type" value="Transcribed_RNA"/>
</dbReference>
<sequence>SLGSFRTFGKRENEDDEFSLHNNEYPVYSKRRFDRIGSGSTFGVFGKRGQDSENGQSNNLFSIEDNRNYMEDIDKRRFDRISSGTDGYRSFGKRRFDRIAGASSFGDFGKR</sequence>
<name>A0A0B6Y3K3_9EUPU</name>
<evidence type="ECO:0000313" key="2">
    <source>
        <dbReference type="EMBL" id="CEK50704.1"/>
    </source>
</evidence>
<gene>
    <name evidence="2" type="primary">ORF11472</name>
</gene>
<protein>
    <submittedName>
        <fullName evidence="2">Uncharacterized protein</fullName>
    </submittedName>
</protein>
<evidence type="ECO:0000256" key="1">
    <source>
        <dbReference type="SAM" id="MobiDB-lite"/>
    </source>
</evidence>